<feature type="compositionally biased region" description="Basic and acidic residues" evidence="1">
    <location>
        <begin position="21"/>
        <end position="36"/>
    </location>
</feature>
<feature type="compositionally biased region" description="Basic and acidic residues" evidence="1">
    <location>
        <begin position="62"/>
        <end position="72"/>
    </location>
</feature>
<sequence>MEMRRVVGGGGEGKGGGGDRGGSRGREGRVGVRGEETGDEEEGDAQSRRRRSKPNSVGGAREATREPEEKSL</sequence>
<dbReference type="EMBL" id="JACSDY010000006">
    <property type="protein sequence ID" value="KAF7425038.1"/>
    <property type="molecule type" value="Genomic_DNA"/>
</dbReference>
<feature type="compositionally biased region" description="Gly residues" evidence="1">
    <location>
        <begin position="7"/>
        <end position="20"/>
    </location>
</feature>
<gene>
    <name evidence="2" type="ORF">H0235_007476</name>
</gene>
<evidence type="ECO:0000256" key="1">
    <source>
        <dbReference type="SAM" id="MobiDB-lite"/>
    </source>
</evidence>
<organism evidence="2 3">
    <name type="scientific">Vespula pensylvanica</name>
    <name type="common">Western yellow jacket</name>
    <name type="synonym">Wasp</name>
    <dbReference type="NCBI Taxonomy" id="30213"/>
    <lineage>
        <taxon>Eukaryota</taxon>
        <taxon>Metazoa</taxon>
        <taxon>Ecdysozoa</taxon>
        <taxon>Arthropoda</taxon>
        <taxon>Hexapoda</taxon>
        <taxon>Insecta</taxon>
        <taxon>Pterygota</taxon>
        <taxon>Neoptera</taxon>
        <taxon>Endopterygota</taxon>
        <taxon>Hymenoptera</taxon>
        <taxon>Apocrita</taxon>
        <taxon>Aculeata</taxon>
        <taxon>Vespoidea</taxon>
        <taxon>Vespidae</taxon>
        <taxon>Vespinae</taxon>
        <taxon>Vespula</taxon>
    </lineage>
</organism>
<dbReference type="Proteomes" id="UP000600918">
    <property type="component" value="Unassembled WGS sequence"/>
</dbReference>
<reference evidence="2" key="1">
    <citation type="journal article" date="2020" name="G3 (Bethesda)">
        <title>High-Quality Assemblies for Three Invasive Social Wasps from the &lt;i&gt;Vespula&lt;/i&gt; Genus.</title>
        <authorList>
            <person name="Harrop T.W.R."/>
            <person name="Guhlin J."/>
            <person name="McLaughlin G.M."/>
            <person name="Permina E."/>
            <person name="Stockwell P."/>
            <person name="Gilligan J."/>
            <person name="Le Lec M.F."/>
            <person name="Gruber M.A.M."/>
            <person name="Quinn O."/>
            <person name="Lovegrove M."/>
            <person name="Duncan E.J."/>
            <person name="Remnant E.J."/>
            <person name="Van Eeckhoven J."/>
            <person name="Graham B."/>
            <person name="Knapp R.A."/>
            <person name="Langford K.W."/>
            <person name="Kronenberg Z."/>
            <person name="Press M.O."/>
            <person name="Eacker S.M."/>
            <person name="Wilson-Rankin E.E."/>
            <person name="Purcell J."/>
            <person name="Lester P.J."/>
            <person name="Dearden P.K."/>
        </authorList>
    </citation>
    <scope>NUCLEOTIDE SEQUENCE</scope>
    <source>
        <strain evidence="2">Volc-1</strain>
    </source>
</reference>
<feature type="region of interest" description="Disordered" evidence="1">
    <location>
        <begin position="1"/>
        <end position="72"/>
    </location>
</feature>
<accession>A0A834U9T3</accession>
<comment type="caution">
    <text evidence="2">The sequence shown here is derived from an EMBL/GenBank/DDBJ whole genome shotgun (WGS) entry which is preliminary data.</text>
</comment>
<evidence type="ECO:0000313" key="2">
    <source>
        <dbReference type="EMBL" id="KAF7425038.1"/>
    </source>
</evidence>
<protein>
    <submittedName>
        <fullName evidence="2">Uncharacterized protein</fullName>
    </submittedName>
</protein>
<keyword evidence="3" id="KW-1185">Reference proteome</keyword>
<evidence type="ECO:0000313" key="3">
    <source>
        <dbReference type="Proteomes" id="UP000600918"/>
    </source>
</evidence>
<proteinExistence type="predicted"/>
<dbReference type="AlphaFoldDB" id="A0A834U9T3"/>
<name>A0A834U9T3_VESPE</name>